<reference evidence="13 14" key="1">
    <citation type="journal article" date="2016" name="Front. Microbiol.">
        <title>Genomic Resource of Rice Seed Associated Bacteria.</title>
        <authorList>
            <person name="Midha S."/>
            <person name="Bansal K."/>
            <person name="Sharma S."/>
            <person name="Kumar N."/>
            <person name="Patil P.P."/>
            <person name="Chaudhry V."/>
            <person name="Patil P.B."/>
        </authorList>
    </citation>
    <scope>NUCLEOTIDE SEQUENCE [LARGE SCALE GENOMIC DNA]</scope>
    <source>
        <strain evidence="13 14">SB4</strain>
    </source>
</reference>
<dbReference type="Gene3D" id="2.40.170.20">
    <property type="entry name" value="TonB-dependent receptor, beta-barrel domain"/>
    <property type="match status" value="2"/>
</dbReference>
<feature type="chain" id="PRO_5007548735" description="TonB-dependent receptor" evidence="10">
    <location>
        <begin position="26"/>
        <end position="876"/>
    </location>
</feature>
<dbReference type="PATRIC" id="fig|33051.4.peg.386"/>
<dbReference type="RefSeq" id="WP_058753188.1">
    <property type="nucleotide sequence ID" value="NZ_LDTE01000103.1"/>
</dbReference>
<dbReference type="InterPro" id="IPR036942">
    <property type="entry name" value="Beta-barrel_TonB_sf"/>
</dbReference>
<dbReference type="PANTHER" id="PTHR40980:SF4">
    <property type="entry name" value="TONB-DEPENDENT RECEPTOR-LIKE BETA-BARREL DOMAIN-CONTAINING PROTEIN"/>
    <property type="match status" value="1"/>
</dbReference>
<evidence type="ECO:0000256" key="2">
    <source>
        <dbReference type="ARBA" id="ARBA00022448"/>
    </source>
</evidence>
<dbReference type="GO" id="GO:0009279">
    <property type="term" value="C:cell outer membrane"/>
    <property type="evidence" value="ECO:0007669"/>
    <property type="project" value="UniProtKB-SubCell"/>
</dbReference>
<keyword evidence="3 8" id="KW-1134">Transmembrane beta strand</keyword>
<keyword evidence="6 8" id="KW-0472">Membrane</keyword>
<evidence type="ECO:0000259" key="11">
    <source>
        <dbReference type="Pfam" id="PF00593"/>
    </source>
</evidence>
<dbReference type="Gene3D" id="2.170.130.10">
    <property type="entry name" value="TonB-dependent receptor, plug domain"/>
    <property type="match status" value="1"/>
</dbReference>
<dbReference type="OrthoDB" id="5476657at2"/>
<dbReference type="Pfam" id="PF07715">
    <property type="entry name" value="Plug"/>
    <property type="match status" value="1"/>
</dbReference>
<dbReference type="InterPro" id="IPR000531">
    <property type="entry name" value="Beta-barrel_TonB"/>
</dbReference>
<comment type="similarity">
    <text evidence="8 9">Belongs to the TonB-dependent receptor family.</text>
</comment>
<evidence type="ECO:0000256" key="4">
    <source>
        <dbReference type="ARBA" id="ARBA00022692"/>
    </source>
</evidence>
<evidence type="ECO:0008006" key="15">
    <source>
        <dbReference type="Google" id="ProtNLM"/>
    </source>
</evidence>
<comment type="caution">
    <text evidence="13">The sequence shown here is derived from an EMBL/GenBank/DDBJ whole genome shotgun (WGS) entry which is preliminary data.</text>
</comment>
<dbReference type="InterPro" id="IPR012910">
    <property type="entry name" value="Plug_dom"/>
</dbReference>
<evidence type="ECO:0000313" key="13">
    <source>
        <dbReference type="EMBL" id="KTT96674.1"/>
    </source>
</evidence>
<feature type="domain" description="TonB-dependent receptor plug" evidence="12">
    <location>
        <begin position="59"/>
        <end position="169"/>
    </location>
</feature>
<keyword evidence="2 8" id="KW-0813">Transport</keyword>
<evidence type="ECO:0000259" key="12">
    <source>
        <dbReference type="Pfam" id="PF07715"/>
    </source>
</evidence>
<evidence type="ECO:0000256" key="6">
    <source>
        <dbReference type="ARBA" id="ARBA00023136"/>
    </source>
</evidence>
<organism evidence="13 14">
    <name type="scientific">Sphingomonas sanguinis</name>
    <dbReference type="NCBI Taxonomy" id="33051"/>
    <lineage>
        <taxon>Bacteria</taxon>
        <taxon>Pseudomonadati</taxon>
        <taxon>Pseudomonadota</taxon>
        <taxon>Alphaproteobacteria</taxon>
        <taxon>Sphingomonadales</taxon>
        <taxon>Sphingomonadaceae</taxon>
        <taxon>Sphingomonas</taxon>
    </lineage>
</organism>
<evidence type="ECO:0000256" key="10">
    <source>
        <dbReference type="SAM" id="SignalP"/>
    </source>
</evidence>
<dbReference type="NCBIfam" id="TIGR01782">
    <property type="entry name" value="TonB-Xanth-Caul"/>
    <property type="match status" value="1"/>
</dbReference>
<dbReference type="Pfam" id="PF00593">
    <property type="entry name" value="TonB_dep_Rec_b-barrel"/>
    <property type="match status" value="1"/>
</dbReference>
<evidence type="ECO:0000256" key="5">
    <source>
        <dbReference type="ARBA" id="ARBA00023077"/>
    </source>
</evidence>
<evidence type="ECO:0000256" key="9">
    <source>
        <dbReference type="RuleBase" id="RU003357"/>
    </source>
</evidence>
<sequence>MIRAYRRALLLGSTLILTLPLTANAQEVSTAQPAAASDGADIVVTGTRASNQKAVRIKRASDQIIDTVSASEIGQLPDFNAGDALKRVTGVNTLLYQGEPRFVIVRGFNQTYNDLLIDGFSLASTDINLGQSAAGGRQISMEVLPSNLASHIDVIKSALPSNDANFIGGLTNFVTASAFDFKRATLTASVKGGAALDSKGNGGNHFGGQAEIAGATQFGPDRQFGLYLSATYWKRQINVPQVETGGTRNWYTAAGTLTTPYGGTGYAVPSQRLYYNYQNERERLGLQGRFDWKPNDAVSAFVSTYYFDQSERSFRNDLNAAVQSSAAVANQTATSGTLSNVTQTAQLGRYRWQRDVYGVYARAEGDLGNGWRSDVGASWSHSRVDNPQTVDAFAQGRLQYAYDTSGNVPLFTAVNPTAAGNLALYAANLHRDERYRLNEDRYDLQANLGFNARAEDRGFGAITGARFTVIRQGVSLARTNYTSLPYTLASAASGTLCGFVCDTPIPTIDPGKVDALFAAARTGATATIDTAAQAGGTYSTREDVAAGFVQAQYRTDSLFVAGGVRVEHTQTGSSSTQATNGVYAPVSASNSYTNVLPSISAVLNTSDASKLRVGASMTVSRPSFGASSLRGGVLNTISNPPTLTTGNPNLKPRRATNLDIGHDWYIDNGRGIISVAAYYKWIKDDVFTFGTLETVQGVSVPVLVTQARNTDRTVRAYGVEFGASYDLSFLPAPLDGFAVSGNASFGRAYFPITLTDQSVRVFNNLPNQPARIFNAALSYDKGAAHGRLAWNHLSRLWDDRFPNFTPTGFYANRFQQPTNNVDLQLSYDVTPGFTVSFDALNLTKQGIEQRYGRDQELLQSTWKLPRQILVGAKVKL</sequence>
<dbReference type="PANTHER" id="PTHR40980">
    <property type="entry name" value="PLUG DOMAIN-CONTAINING PROTEIN"/>
    <property type="match status" value="1"/>
</dbReference>
<keyword evidence="10" id="KW-0732">Signal</keyword>
<comment type="subcellular location">
    <subcellularLocation>
        <location evidence="1 8">Cell outer membrane</location>
        <topology evidence="1 8">Multi-pass membrane protein</topology>
    </subcellularLocation>
</comment>
<evidence type="ECO:0000313" key="14">
    <source>
        <dbReference type="Proteomes" id="UP000074072"/>
    </source>
</evidence>
<evidence type="ECO:0000256" key="1">
    <source>
        <dbReference type="ARBA" id="ARBA00004571"/>
    </source>
</evidence>
<keyword evidence="7 8" id="KW-0998">Cell outer membrane</keyword>
<dbReference type="EMBL" id="LDTE01000103">
    <property type="protein sequence ID" value="KTT96674.1"/>
    <property type="molecule type" value="Genomic_DNA"/>
</dbReference>
<evidence type="ECO:0000256" key="7">
    <source>
        <dbReference type="ARBA" id="ARBA00023237"/>
    </source>
</evidence>
<keyword evidence="5 9" id="KW-0798">TonB box</keyword>
<gene>
    <name evidence="13" type="ORF">SB4_14935</name>
</gene>
<evidence type="ECO:0000256" key="8">
    <source>
        <dbReference type="PROSITE-ProRule" id="PRU01360"/>
    </source>
</evidence>
<feature type="domain" description="TonB-dependent receptor-like beta-barrel" evidence="11">
    <location>
        <begin position="424"/>
        <end position="842"/>
    </location>
</feature>
<proteinExistence type="inferred from homology"/>
<dbReference type="InterPro" id="IPR010104">
    <property type="entry name" value="TonB_rcpt_bac"/>
</dbReference>
<accession>A0A147INP3</accession>
<dbReference type="SUPFAM" id="SSF56935">
    <property type="entry name" value="Porins"/>
    <property type="match status" value="1"/>
</dbReference>
<dbReference type="AlphaFoldDB" id="A0A147INP3"/>
<dbReference type="InterPro" id="IPR037066">
    <property type="entry name" value="Plug_dom_sf"/>
</dbReference>
<keyword evidence="4 8" id="KW-0812">Transmembrane</keyword>
<evidence type="ECO:0000256" key="3">
    <source>
        <dbReference type="ARBA" id="ARBA00022452"/>
    </source>
</evidence>
<dbReference type="Proteomes" id="UP000074072">
    <property type="component" value="Unassembled WGS sequence"/>
</dbReference>
<protein>
    <recommendedName>
        <fullName evidence="15">TonB-dependent receptor</fullName>
    </recommendedName>
</protein>
<dbReference type="PROSITE" id="PS52016">
    <property type="entry name" value="TONB_DEPENDENT_REC_3"/>
    <property type="match status" value="1"/>
</dbReference>
<name>A0A147INP3_9SPHN</name>
<feature type="signal peptide" evidence="10">
    <location>
        <begin position="1"/>
        <end position="25"/>
    </location>
</feature>
<dbReference type="InterPro" id="IPR039426">
    <property type="entry name" value="TonB-dep_rcpt-like"/>
</dbReference>